<dbReference type="InterPro" id="IPR006058">
    <property type="entry name" value="2Fe2S_fd_BS"/>
</dbReference>
<dbReference type="PANTHER" id="PTHR44379">
    <property type="entry name" value="OXIDOREDUCTASE WITH IRON-SULFUR SUBUNIT"/>
    <property type="match status" value="1"/>
</dbReference>
<dbReference type="SUPFAM" id="SSF47741">
    <property type="entry name" value="CO dehydrogenase ISP C-domain like"/>
    <property type="match status" value="1"/>
</dbReference>
<evidence type="ECO:0000256" key="3">
    <source>
        <dbReference type="ARBA" id="ARBA00023002"/>
    </source>
</evidence>
<proteinExistence type="predicted"/>
<dbReference type="CDD" id="cd00207">
    <property type="entry name" value="fer2"/>
    <property type="match status" value="1"/>
</dbReference>
<dbReference type="GO" id="GO:0046872">
    <property type="term" value="F:metal ion binding"/>
    <property type="evidence" value="ECO:0007669"/>
    <property type="project" value="UniProtKB-KW"/>
</dbReference>
<evidence type="ECO:0000313" key="7">
    <source>
        <dbReference type="EMBL" id="HGC42701.1"/>
    </source>
</evidence>
<dbReference type="PROSITE" id="PS00197">
    <property type="entry name" value="2FE2S_FER_1"/>
    <property type="match status" value="1"/>
</dbReference>
<comment type="caution">
    <text evidence="7">The sequence shown here is derived from an EMBL/GenBank/DDBJ whole genome shotgun (WGS) entry which is preliminary data.</text>
</comment>
<organism evidence="7">
    <name type="scientific">Acidicaldus sp</name>
    <dbReference type="NCBI Taxonomy" id="1872105"/>
    <lineage>
        <taxon>Bacteria</taxon>
        <taxon>Pseudomonadati</taxon>
        <taxon>Pseudomonadota</taxon>
        <taxon>Alphaproteobacteria</taxon>
        <taxon>Acetobacterales</taxon>
        <taxon>Acetobacteraceae</taxon>
        <taxon>Acidicaldus</taxon>
    </lineage>
</organism>
<dbReference type="FunFam" id="3.10.20.30:FF:000020">
    <property type="entry name" value="Xanthine dehydrogenase iron-sulfur subunit"/>
    <property type="match status" value="1"/>
</dbReference>
<dbReference type="PROSITE" id="PS51085">
    <property type="entry name" value="2FE2S_FER_2"/>
    <property type="match status" value="1"/>
</dbReference>
<dbReference type="InterPro" id="IPR002888">
    <property type="entry name" value="2Fe-2S-bd"/>
</dbReference>
<dbReference type="InterPro" id="IPR012675">
    <property type="entry name" value="Beta-grasp_dom_sf"/>
</dbReference>
<dbReference type="Gene3D" id="1.10.150.120">
    <property type="entry name" value="[2Fe-2S]-binding domain"/>
    <property type="match status" value="1"/>
</dbReference>
<dbReference type="AlphaFoldDB" id="A0A8J4M5H5"/>
<name>A0A8J4M5H5_9PROT</name>
<keyword evidence="2" id="KW-0479">Metal-binding</keyword>
<evidence type="ECO:0000256" key="2">
    <source>
        <dbReference type="ARBA" id="ARBA00022723"/>
    </source>
</evidence>
<sequence length="168" mass="17791">MQPDRHAPPPSLSRSRIRAFRLNGRAHAALVADHVLLLDYLRDGLGLTGTKRGCDGGECGACTVLIDGRPRLACLTRAGECAGHQVETIEGLADGGRMSPLQRAFHERLGTQCGYCTPGMIMAAEGLLRRNPDPDEAAIRAALAGNICRCTGYVKIIEAVQSAAGSAR</sequence>
<feature type="domain" description="2Fe-2S ferredoxin-type" evidence="6">
    <location>
        <begin position="15"/>
        <end position="92"/>
    </location>
</feature>
<evidence type="ECO:0000256" key="4">
    <source>
        <dbReference type="ARBA" id="ARBA00023004"/>
    </source>
</evidence>
<dbReference type="GO" id="GO:0051537">
    <property type="term" value="F:2 iron, 2 sulfur cluster binding"/>
    <property type="evidence" value="ECO:0007669"/>
    <property type="project" value="UniProtKB-KW"/>
</dbReference>
<reference evidence="7" key="1">
    <citation type="journal article" date="2020" name="mSystems">
        <title>Genome- and Community-Level Interaction Insights into Carbon Utilization and Element Cycling Functions of Hydrothermarchaeota in Hydrothermal Sediment.</title>
        <authorList>
            <person name="Zhou Z."/>
            <person name="Liu Y."/>
            <person name="Xu W."/>
            <person name="Pan J."/>
            <person name="Luo Z.H."/>
            <person name="Li M."/>
        </authorList>
    </citation>
    <scope>NUCLEOTIDE SEQUENCE</scope>
    <source>
        <strain evidence="7">SpSt-997</strain>
    </source>
</reference>
<dbReference type="Gene3D" id="3.10.20.30">
    <property type="match status" value="1"/>
</dbReference>
<dbReference type="InterPro" id="IPR036884">
    <property type="entry name" value="2Fe-2S-bd_dom_sf"/>
</dbReference>
<keyword evidence="4" id="KW-0408">Iron</keyword>
<evidence type="ECO:0000259" key="6">
    <source>
        <dbReference type="PROSITE" id="PS51085"/>
    </source>
</evidence>
<dbReference type="PANTHER" id="PTHR44379:SF8">
    <property type="entry name" value="XANTHINE DEHYDROGENASE IRON-SULFUR-BINDING SUBUNIT XDHC-RELATED"/>
    <property type="match status" value="1"/>
</dbReference>
<dbReference type="GO" id="GO:0016491">
    <property type="term" value="F:oxidoreductase activity"/>
    <property type="evidence" value="ECO:0007669"/>
    <property type="project" value="UniProtKB-KW"/>
</dbReference>
<dbReference type="InterPro" id="IPR036010">
    <property type="entry name" value="2Fe-2S_ferredoxin-like_sf"/>
</dbReference>
<gene>
    <name evidence="7" type="ORF">ENY07_05705</name>
</gene>
<keyword evidence="3" id="KW-0560">Oxidoreductase</keyword>
<keyword evidence="5" id="KW-0411">Iron-sulfur</keyword>
<protein>
    <submittedName>
        <fullName evidence="7">2Fe-2S iron-sulfur cluster binding domain-containing protein</fullName>
    </submittedName>
</protein>
<dbReference type="FunFam" id="1.10.150.120:FF:000003">
    <property type="entry name" value="Carbon monoxide dehydrogenase, small subunit"/>
    <property type="match status" value="1"/>
</dbReference>
<keyword evidence="1" id="KW-0001">2Fe-2S</keyword>
<dbReference type="Pfam" id="PF01799">
    <property type="entry name" value="Fer2_2"/>
    <property type="match status" value="1"/>
</dbReference>
<evidence type="ECO:0000256" key="1">
    <source>
        <dbReference type="ARBA" id="ARBA00022714"/>
    </source>
</evidence>
<evidence type="ECO:0000256" key="5">
    <source>
        <dbReference type="ARBA" id="ARBA00023014"/>
    </source>
</evidence>
<dbReference type="EMBL" id="DTQM01000108">
    <property type="protein sequence ID" value="HGC42701.1"/>
    <property type="molecule type" value="Genomic_DNA"/>
</dbReference>
<dbReference type="InterPro" id="IPR001041">
    <property type="entry name" value="2Fe-2S_ferredoxin-type"/>
</dbReference>
<accession>A0A8J4M5H5</accession>
<dbReference type="SUPFAM" id="SSF54292">
    <property type="entry name" value="2Fe-2S ferredoxin-like"/>
    <property type="match status" value="1"/>
</dbReference>
<dbReference type="InterPro" id="IPR051452">
    <property type="entry name" value="Diverse_Oxidoreductases"/>
</dbReference>
<dbReference type="Pfam" id="PF00111">
    <property type="entry name" value="Fer2"/>
    <property type="match status" value="1"/>
</dbReference>